<dbReference type="RefSeq" id="WP_376954056.1">
    <property type="nucleotide sequence ID" value="NZ_JBHMBH010000019.1"/>
</dbReference>
<evidence type="ECO:0000256" key="1">
    <source>
        <dbReference type="SAM" id="MobiDB-lite"/>
    </source>
</evidence>
<dbReference type="Proteomes" id="UP001589536">
    <property type="component" value="Unassembled WGS sequence"/>
</dbReference>
<reference evidence="2 3" key="1">
    <citation type="submission" date="2024-09" db="EMBL/GenBank/DDBJ databases">
        <authorList>
            <person name="Sun Q."/>
            <person name="Mori K."/>
        </authorList>
    </citation>
    <scope>NUCLEOTIDE SEQUENCE [LARGE SCALE GENOMIC DNA]</scope>
    <source>
        <strain evidence="2 3">JCM 13519</strain>
    </source>
</reference>
<protein>
    <submittedName>
        <fullName evidence="2">Uncharacterized protein</fullName>
    </submittedName>
</protein>
<dbReference type="EMBL" id="JBHMBH010000019">
    <property type="protein sequence ID" value="MFB9714171.1"/>
    <property type="molecule type" value="Genomic_DNA"/>
</dbReference>
<comment type="caution">
    <text evidence="2">The sequence shown here is derived from an EMBL/GenBank/DDBJ whole genome shotgun (WGS) entry which is preliminary data.</text>
</comment>
<name>A0ABV5UNS6_9MICC</name>
<evidence type="ECO:0000313" key="3">
    <source>
        <dbReference type="Proteomes" id="UP001589536"/>
    </source>
</evidence>
<gene>
    <name evidence="2" type="ORF">ACFFPI_08360</name>
</gene>
<evidence type="ECO:0000313" key="2">
    <source>
        <dbReference type="EMBL" id="MFB9714171.1"/>
    </source>
</evidence>
<keyword evidence="3" id="KW-1185">Reference proteome</keyword>
<feature type="compositionally biased region" description="Basic and acidic residues" evidence="1">
    <location>
        <begin position="39"/>
        <end position="53"/>
    </location>
</feature>
<organism evidence="2 3">
    <name type="scientific">Arthrobacter methylotrophus</name>
    <dbReference type="NCBI Taxonomy" id="121291"/>
    <lineage>
        <taxon>Bacteria</taxon>
        <taxon>Bacillati</taxon>
        <taxon>Actinomycetota</taxon>
        <taxon>Actinomycetes</taxon>
        <taxon>Micrococcales</taxon>
        <taxon>Micrococcaceae</taxon>
        <taxon>Arthrobacter</taxon>
    </lineage>
</organism>
<accession>A0ABV5UNS6</accession>
<sequence length="142" mass="14931">MDRNNSWTGPGCNTGTCTFDKPGARPLQSGGHRTSRTNSDPDPHADIHSRSQTIADRHNSTACGHTISYCVFPASAVPESVCPFSFTHNSTACGHTIGDSVFPASTVPESVGTGPLSCNHSSSAYGHTISYCFFATNSAGHR</sequence>
<proteinExistence type="predicted"/>
<feature type="region of interest" description="Disordered" evidence="1">
    <location>
        <begin position="17"/>
        <end position="53"/>
    </location>
</feature>